<dbReference type="AlphaFoldDB" id="A0A0F9A0A1"/>
<comment type="caution">
    <text evidence="2">The sequence shown here is derived from an EMBL/GenBank/DDBJ whole genome shotgun (WGS) entry which is preliminary data.</text>
</comment>
<sequence>MPPETQSSETIPSFAQRIKQKYPAYAGVEDAELVERIVEKYPMYRERVSLAPQASEETQFSKRVGQLFDFLASPAVQQRIVDPGQRTLAAAQRLAEFGITPETFNEDIPLGERIGGTALRALSGLVEVAIAPFALPLEAAVGPELLKPFTRLGEEAGEAAAAIVEPLGDIPGLRDIQPVTEEAARLAGGFAPYVPFAAAGVAARPRPPSYRPGAPEGVSRVRPAVERAAEAKPARPTEPLPPPQPVSPREAADLGVAAERVP</sequence>
<evidence type="ECO:0000313" key="2">
    <source>
        <dbReference type="EMBL" id="KKK65611.1"/>
    </source>
</evidence>
<proteinExistence type="predicted"/>
<gene>
    <name evidence="2" type="ORF">LCGC14_2972410</name>
</gene>
<feature type="region of interest" description="Disordered" evidence="1">
    <location>
        <begin position="203"/>
        <end position="262"/>
    </location>
</feature>
<feature type="compositionally biased region" description="Pro residues" evidence="1">
    <location>
        <begin position="236"/>
        <end position="246"/>
    </location>
</feature>
<organism evidence="2">
    <name type="scientific">marine sediment metagenome</name>
    <dbReference type="NCBI Taxonomy" id="412755"/>
    <lineage>
        <taxon>unclassified sequences</taxon>
        <taxon>metagenomes</taxon>
        <taxon>ecological metagenomes</taxon>
    </lineage>
</organism>
<feature type="compositionally biased region" description="Basic and acidic residues" evidence="1">
    <location>
        <begin position="223"/>
        <end position="235"/>
    </location>
</feature>
<reference evidence="2" key="1">
    <citation type="journal article" date="2015" name="Nature">
        <title>Complex archaea that bridge the gap between prokaryotes and eukaryotes.</title>
        <authorList>
            <person name="Spang A."/>
            <person name="Saw J.H."/>
            <person name="Jorgensen S.L."/>
            <person name="Zaremba-Niedzwiedzka K."/>
            <person name="Martijn J."/>
            <person name="Lind A.E."/>
            <person name="van Eijk R."/>
            <person name="Schleper C."/>
            <person name="Guy L."/>
            <person name="Ettema T.J."/>
        </authorList>
    </citation>
    <scope>NUCLEOTIDE SEQUENCE</scope>
</reference>
<accession>A0A0F9A0A1</accession>
<feature type="non-terminal residue" evidence="2">
    <location>
        <position position="262"/>
    </location>
</feature>
<dbReference type="EMBL" id="LAZR01060465">
    <property type="protein sequence ID" value="KKK65611.1"/>
    <property type="molecule type" value="Genomic_DNA"/>
</dbReference>
<evidence type="ECO:0000256" key="1">
    <source>
        <dbReference type="SAM" id="MobiDB-lite"/>
    </source>
</evidence>
<name>A0A0F9A0A1_9ZZZZ</name>
<protein>
    <submittedName>
        <fullName evidence="2">Uncharacterized protein</fullName>
    </submittedName>
</protein>